<dbReference type="PANTHER" id="PTHR46704:SF1">
    <property type="entry name" value="TELOMERE LENGTH REGULATION PROTEIN TEL2 HOMOLOG"/>
    <property type="match status" value="1"/>
</dbReference>
<dbReference type="PANTHER" id="PTHR46704">
    <property type="entry name" value="CXC DOMAIN-CONTAINING PROTEIN-RELATED"/>
    <property type="match status" value="1"/>
</dbReference>
<dbReference type="EMBL" id="JAIZAY010000015">
    <property type="protein sequence ID" value="KAJ8028489.1"/>
    <property type="molecule type" value="Genomic_DNA"/>
</dbReference>
<organism evidence="1 2">
    <name type="scientific">Holothuria leucospilota</name>
    <name type="common">Black long sea cucumber</name>
    <name type="synonym">Mertensiothuria leucospilota</name>
    <dbReference type="NCBI Taxonomy" id="206669"/>
    <lineage>
        <taxon>Eukaryota</taxon>
        <taxon>Metazoa</taxon>
        <taxon>Echinodermata</taxon>
        <taxon>Eleutherozoa</taxon>
        <taxon>Echinozoa</taxon>
        <taxon>Holothuroidea</taxon>
        <taxon>Aspidochirotacea</taxon>
        <taxon>Aspidochirotida</taxon>
        <taxon>Holothuriidae</taxon>
        <taxon>Holothuria</taxon>
    </lineage>
</organism>
<accession>A0A9Q1BL43</accession>
<protein>
    <submittedName>
        <fullName evidence="1">Uncharacterized protein</fullName>
    </submittedName>
</protein>
<reference evidence="1" key="1">
    <citation type="submission" date="2021-10" db="EMBL/GenBank/DDBJ databases">
        <title>Tropical sea cucumber genome reveals ecological adaptation and Cuvierian tubules defense mechanism.</title>
        <authorList>
            <person name="Chen T."/>
        </authorList>
    </citation>
    <scope>NUCLEOTIDE SEQUENCE</scope>
    <source>
        <strain evidence="1">Nanhai2018</strain>
        <tissue evidence="1">Muscle</tissue>
    </source>
</reference>
<evidence type="ECO:0000313" key="2">
    <source>
        <dbReference type="Proteomes" id="UP001152320"/>
    </source>
</evidence>
<dbReference type="OrthoDB" id="5986636at2759"/>
<evidence type="ECO:0000313" key="1">
    <source>
        <dbReference type="EMBL" id="KAJ8028489.1"/>
    </source>
</evidence>
<sequence length="157" mass="17999">MIHGSSTEFSTVYTVMKKIQAKMASLGQSYTVITFDLAVCIKAKEIQWCQPEEYANTVIRMEGFHIILNYISLIGKKYNGLGLEDLLIERGVYGSAIVAAIMLVKSYNRSVHTHKLVMEALFRLLWRSLVKRLSKKEHKFRSSRRPNKNNRELPGCC</sequence>
<proteinExistence type="predicted"/>
<comment type="caution">
    <text evidence="1">The sequence shown here is derived from an EMBL/GenBank/DDBJ whole genome shotgun (WGS) entry which is preliminary data.</text>
</comment>
<gene>
    <name evidence="1" type="ORF">HOLleu_30740</name>
</gene>
<keyword evidence="2" id="KW-1185">Reference proteome</keyword>
<dbReference type="AlphaFoldDB" id="A0A9Q1BL43"/>
<dbReference type="Proteomes" id="UP001152320">
    <property type="component" value="Chromosome 15"/>
</dbReference>
<name>A0A9Q1BL43_HOLLE</name>